<feature type="chain" id="PRO_5017052645" evidence="8">
    <location>
        <begin position="28"/>
        <end position="595"/>
    </location>
</feature>
<feature type="region of interest" description="Disordered" evidence="6">
    <location>
        <begin position="45"/>
        <end position="68"/>
    </location>
</feature>
<comment type="subcellular location">
    <subcellularLocation>
        <location evidence="1">Secreted</location>
        <location evidence="1">Cell wall</location>
        <topology evidence="1">Peptidoglycan-anchor</topology>
    </subcellularLocation>
</comment>
<keyword evidence="2" id="KW-0134">Cell wall</keyword>
<dbReference type="EMBL" id="OMOH01000003">
    <property type="protein sequence ID" value="SPF67857.1"/>
    <property type="molecule type" value="Genomic_DNA"/>
</dbReference>
<evidence type="ECO:0000259" key="9">
    <source>
        <dbReference type="PROSITE" id="PS50847"/>
    </source>
</evidence>
<keyword evidence="7" id="KW-0472">Membrane</keyword>
<dbReference type="OrthoDB" id="5142801at2"/>
<proteinExistence type="predicted"/>
<feature type="domain" description="Gram-positive cocci surface proteins LPxTG" evidence="9">
    <location>
        <begin position="564"/>
        <end position="595"/>
    </location>
</feature>
<dbReference type="InterPro" id="IPR008966">
    <property type="entry name" value="Adhesion_dom_sf"/>
</dbReference>
<evidence type="ECO:0000256" key="3">
    <source>
        <dbReference type="ARBA" id="ARBA00022525"/>
    </source>
</evidence>
<keyword evidence="4 8" id="KW-0732">Signal</keyword>
<evidence type="ECO:0000256" key="2">
    <source>
        <dbReference type="ARBA" id="ARBA00022512"/>
    </source>
</evidence>
<dbReference type="PROSITE" id="PS50847">
    <property type="entry name" value="GRAM_POS_ANCHORING"/>
    <property type="match status" value="1"/>
</dbReference>
<keyword evidence="7" id="KW-0812">Transmembrane</keyword>
<evidence type="ECO:0000256" key="8">
    <source>
        <dbReference type="SAM" id="SignalP"/>
    </source>
</evidence>
<reference evidence="11" key="1">
    <citation type="submission" date="2018-02" db="EMBL/GenBank/DDBJ databases">
        <authorList>
            <person name="Hornung B."/>
        </authorList>
    </citation>
    <scope>NUCLEOTIDE SEQUENCE [LARGE SCALE GENOMIC DNA]</scope>
</reference>
<dbReference type="InterPro" id="IPR011252">
    <property type="entry name" value="Fibrogen-bd_dom1"/>
</dbReference>
<dbReference type="NCBIfam" id="TIGR01167">
    <property type="entry name" value="LPXTG_anchor"/>
    <property type="match status" value="1"/>
</dbReference>
<keyword evidence="3" id="KW-0964">Secreted</keyword>
<keyword evidence="5" id="KW-0572">Peptidoglycan-anchor</keyword>
<evidence type="ECO:0000256" key="7">
    <source>
        <dbReference type="SAM" id="Phobius"/>
    </source>
</evidence>
<organism evidence="10 11">
    <name type="scientific">Propionibacterium ruminifibrarum</name>
    <dbReference type="NCBI Taxonomy" id="1962131"/>
    <lineage>
        <taxon>Bacteria</taxon>
        <taxon>Bacillati</taxon>
        <taxon>Actinomycetota</taxon>
        <taxon>Actinomycetes</taxon>
        <taxon>Propionibacteriales</taxon>
        <taxon>Propionibacteriaceae</taxon>
        <taxon>Propionibacterium</taxon>
    </lineage>
</organism>
<feature type="transmembrane region" description="Helical" evidence="7">
    <location>
        <begin position="571"/>
        <end position="589"/>
    </location>
</feature>
<accession>A0A375I393</accession>
<dbReference type="InterPro" id="IPR041171">
    <property type="entry name" value="SDR_Ig"/>
</dbReference>
<evidence type="ECO:0000256" key="6">
    <source>
        <dbReference type="SAM" id="MobiDB-lite"/>
    </source>
</evidence>
<keyword evidence="7" id="KW-1133">Transmembrane helix</keyword>
<feature type="compositionally biased region" description="Low complexity" evidence="6">
    <location>
        <begin position="51"/>
        <end position="65"/>
    </location>
</feature>
<evidence type="ECO:0000313" key="10">
    <source>
        <dbReference type="EMBL" id="SPF67857.1"/>
    </source>
</evidence>
<evidence type="ECO:0000313" key="11">
    <source>
        <dbReference type="Proteomes" id="UP000265962"/>
    </source>
</evidence>
<feature type="signal peptide" evidence="8">
    <location>
        <begin position="1"/>
        <end position="27"/>
    </location>
</feature>
<dbReference type="Proteomes" id="UP000265962">
    <property type="component" value="Unassembled WGS sequence"/>
</dbReference>
<dbReference type="SUPFAM" id="SSF49401">
    <property type="entry name" value="Bacterial adhesins"/>
    <property type="match status" value="1"/>
</dbReference>
<dbReference type="AlphaFoldDB" id="A0A375I393"/>
<dbReference type="GO" id="GO:0007155">
    <property type="term" value="P:cell adhesion"/>
    <property type="evidence" value="ECO:0007669"/>
    <property type="project" value="InterPro"/>
</dbReference>
<dbReference type="Gene3D" id="2.60.40.1280">
    <property type="match status" value="1"/>
</dbReference>
<evidence type="ECO:0000256" key="1">
    <source>
        <dbReference type="ARBA" id="ARBA00004168"/>
    </source>
</evidence>
<protein>
    <submittedName>
        <fullName evidence="10">Adhesion domain</fullName>
    </submittedName>
</protein>
<dbReference type="RefSeq" id="WP_119715069.1">
    <property type="nucleotide sequence ID" value="NZ_OMOH01000003.1"/>
</dbReference>
<dbReference type="InterPro" id="IPR019931">
    <property type="entry name" value="LPXTG_anchor"/>
</dbReference>
<feature type="region of interest" description="Disordered" evidence="6">
    <location>
        <begin position="512"/>
        <end position="571"/>
    </location>
</feature>
<evidence type="ECO:0000256" key="5">
    <source>
        <dbReference type="ARBA" id="ARBA00023088"/>
    </source>
</evidence>
<evidence type="ECO:0000256" key="4">
    <source>
        <dbReference type="ARBA" id="ARBA00022729"/>
    </source>
</evidence>
<gene>
    <name evidence="10" type="ORF">PROPJV5_0810</name>
</gene>
<sequence length="595" mass="61675">MKKLRTAGLALLTMALALPTASGVALAEPADDDPTVPVVAADDTAADTTEDAGATDNDGTDEAAAPRVSAADVTSTACSSVVGADQLTSTITTFSNSQVDAVTAGSSYRMNITGTLANGHCAGDTITVTIAHPLQGNANASYPIYATDGTVAGQLVVNGDGTQATLTLNEWVSTRNNVQLDAYLAVSVATTATEQDTATWTVDGTTYNMPVNPGSEPCTDCDTMPEQAAKWGYYTQNDGDANDTMRITVQIPTTTAPNTTFTITDTLGSEGQRFSCVEDDLNWRYYTSLRPDGNLADGDSTYDTLSKTDTSQISVTQVSCEDTTFTATVTIANAGVASRLYIPVLVTDESRTEFPDAVTVTSDQGYSGGTSTTVYNDQGGGTLGGNDMVPQIDIVKADTDGNDADTEDEAVDLTSTEGATQLIFTITNIGSERLRDVTVTDEITKGAGTVSNLDCDFSQADPQAPTSGTTWEGPFLIDASFTCTADLTGVTDEIHEDVASVDATGWFTGTPVHADNPYHATSTPPVTPEPTPSAPESTPVTPEPTPSAPAPSQSTTPRKNTRGLPRTGVDGTSGLAAALALAAGLGAVVSHRRRR</sequence>
<keyword evidence="11" id="KW-1185">Reference proteome</keyword>
<dbReference type="Pfam" id="PF17961">
    <property type="entry name" value="Big_8"/>
    <property type="match status" value="1"/>
</dbReference>
<name>A0A375I393_9ACTN</name>